<evidence type="ECO:0000256" key="3">
    <source>
        <dbReference type="ARBA" id="ARBA00022989"/>
    </source>
</evidence>
<feature type="transmembrane region" description="Helical" evidence="6">
    <location>
        <begin position="7"/>
        <end position="23"/>
    </location>
</feature>
<dbReference type="Proteomes" id="UP001197974">
    <property type="component" value="Chromosome"/>
</dbReference>
<evidence type="ECO:0000256" key="4">
    <source>
        <dbReference type="ARBA" id="ARBA00023136"/>
    </source>
</evidence>
<evidence type="ECO:0000313" key="7">
    <source>
        <dbReference type="EMBL" id="WLR41183.1"/>
    </source>
</evidence>
<feature type="transmembrane region" description="Helical" evidence="6">
    <location>
        <begin position="63"/>
        <end position="83"/>
    </location>
</feature>
<comment type="subcellular location">
    <subcellularLocation>
        <location evidence="1">Membrane</location>
        <topology evidence="1">Multi-pass membrane protein</topology>
    </subcellularLocation>
</comment>
<accession>A0ABY9JR42</accession>
<evidence type="ECO:0000256" key="2">
    <source>
        <dbReference type="ARBA" id="ARBA00022692"/>
    </source>
</evidence>
<evidence type="ECO:0000313" key="8">
    <source>
        <dbReference type="Proteomes" id="UP001197974"/>
    </source>
</evidence>
<reference evidence="7 8" key="1">
    <citation type="submission" date="2023-06" db="EMBL/GenBank/DDBJ databases">
        <title>Five Gram-positive bacteria isolated from mangrove sediments in Shenzhen, Guangdong, China.</title>
        <authorList>
            <person name="Yu S."/>
            <person name="Zheng W."/>
            <person name="Huang Y."/>
        </authorList>
    </citation>
    <scope>NUCLEOTIDE SEQUENCE [LARGE SCALE GENOMIC DNA]</scope>
    <source>
        <strain evidence="7 8">SaN35-3</strain>
    </source>
</reference>
<evidence type="ECO:0000256" key="5">
    <source>
        <dbReference type="ARBA" id="ARBA00023600"/>
    </source>
</evidence>
<feature type="transmembrane region" description="Helical" evidence="6">
    <location>
        <begin position="29"/>
        <end position="51"/>
    </location>
</feature>
<dbReference type="InterPro" id="IPR006480">
    <property type="entry name" value="Phage_holin_4_1"/>
</dbReference>
<keyword evidence="8" id="KW-1185">Reference proteome</keyword>
<evidence type="ECO:0000256" key="1">
    <source>
        <dbReference type="ARBA" id="ARBA00004141"/>
    </source>
</evidence>
<keyword evidence="3 6" id="KW-1133">Transmembrane helix</keyword>
<organism evidence="7 8">
    <name type="scientific">Bacillus carboniphilus</name>
    <dbReference type="NCBI Taxonomy" id="86663"/>
    <lineage>
        <taxon>Bacteria</taxon>
        <taxon>Bacillati</taxon>
        <taxon>Bacillota</taxon>
        <taxon>Bacilli</taxon>
        <taxon>Bacillales</taxon>
        <taxon>Bacillaceae</taxon>
        <taxon>Bacillus</taxon>
    </lineage>
</organism>
<dbReference type="EMBL" id="CP129013">
    <property type="protein sequence ID" value="WLR41183.1"/>
    <property type="molecule type" value="Genomic_DNA"/>
</dbReference>
<gene>
    <name evidence="7" type="ORF">LC087_09395</name>
</gene>
<keyword evidence="4 6" id="KW-0472">Membrane</keyword>
<proteinExistence type="inferred from homology"/>
<comment type="similarity">
    <text evidence="5">Belongs to the bacteriophage holin family. Cp-1 holin subfamily.</text>
</comment>
<sequence length="100" mass="11427">MSRGDGGFLAILSISAATVSFLFGELDTLFFILVSLMVIEYYTGSFVEYYKKKLKVRFIINKIFGKITILSLVSVAHFLDYFFQTSLVIRDATIIFLYLL</sequence>
<keyword evidence="2 6" id="KW-0812">Transmembrane</keyword>
<dbReference type="Pfam" id="PF05105">
    <property type="entry name" value="Phage_holin_4_1"/>
    <property type="match status" value="1"/>
</dbReference>
<evidence type="ECO:0000256" key="6">
    <source>
        <dbReference type="SAM" id="Phobius"/>
    </source>
</evidence>
<dbReference type="RefSeq" id="WP_306019521.1">
    <property type="nucleotide sequence ID" value="NZ_CP129013.1"/>
</dbReference>
<name>A0ABY9JR42_9BACI</name>
<protein>
    <submittedName>
        <fullName evidence="7">Phage holin family protein</fullName>
    </submittedName>
</protein>